<proteinExistence type="predicted"/>
<accession>A0ABS6RFU8</accession>
<dbReference type="Pfam" id="PF20285">
    <property type="entry name" value="CTD9"/>
    <property type="match status" value="1"/>
</dbReference>
<organism evidence="2 3">
    <name type="scientific">Pseudomonas triticicola</name>
    <dbReference type="NCBI Taxonomy" id="2842345"/>
    <lineage>
        <taxon>Bacteria</taxon>
        <taxon>Pseudomonadati</taxon>
        <taxon>Pseudomonadota</taxon>
        <taxon>Gammaproteobacteria</taxon>
        <taxon>Pseudomonadales</taxon>
        <taxon>Pseudomonadaceae</taxon>
        <taxon>Pseudomonas</taxon>
    </lineage>
</organism>
<protein>
    <recommendedName>
        <fullName evidence="1">ABC-three component systems C-terminal domain-containing protein</fullName>
    </recommendedName>
</protein>
<feature type="domain" description="ABC-three component systems C-terminal" evidence="1">
    <location>
        <begin position="60"/>
        <end position="171"/>
    </location>
</feature>
<sequence>MAAGNINKLNIDMRQGTTLNELTLLYARLRAAEVDEKDGSGFCEKLNHYLAAPTEGDVRGLEAKLRESGRTDQLYFAMSQKEQAAKMVMRQQSSRVAQRIYTILLDELHTNYMLAVTPVIESGGDRVVVDAAINSILHNICSMLGENFLEISVKDLLGLLYFLGGNCHIRWDKYADLSSSL</sequence>
<evidence type="ECO:0000313" key="2">
    <source>
        <dbReference type="EMBL" id="MBV4545092.1"/>
    </source>
</evidence>
<keyword evidence="3" id="KW-1185">Reference proteome</keyword>
<comment type="caution">
    <text evidence="2">The sequence shown here is derived from an EMBL/GenBank/DDBJ whole genome shotgun (WGS) entry which is preliminary data.</text>
</comment>
<name>A0ABS6RFU8_9PSED</name>
<evidence type="ECO:0000313" key="3">
    <source>
        <dbReference type="Proteomes" id="UP001048763"/>
    </source>
</evidence>
<dbReference type="EMBL" id="JAHSTX010000001">
    <property type="protein sequence ID" value="MBV4545092.1"/>
    <property type="molecule type" value="Genomic_DNA"/>
</dbReference>
<dbReference type="Proteomes" id="UP001048763">
    <property type="component" value="Unassembled WGS sequence"/>
</dbReference>
<evidence type="ECO:0000259" key="1">
    <source>
        <dbReference type="Pfam" id="PF20285"/>
    </source>
</evidence>
<reference evidence="2" key="1">
    <citation type="submission" date="2021-06" db="EMBL/GenBank/DDBJ databases">
        <title>Updating the genus Pseudomonas: Description of 43 new species and partition of the Pseudomonas putida group.</title>
        <authorList>
            <person name="Girard L."/>
            <person name="Lood C."/>
            <person name="Vandamme P."/>
            <person name="Rokni-Zadeh H."/>
            <person name="Van Noort V."/>
            <person name="Hofte M."/>
            <person name="Lavigne R."/>
            <person name="De Mot R."/>
        </authorList>
    </citation>
    <scope>NUCLEOTIDE SEQUENCE</scope>
    <source>
        <strain evidence="2">SWRI88</strain>
    </source>
</reference>
<gene>
    <name evidence="2" type="ORF">KVG85_03115</name>
</gene>
<dbReference type="InterPro" id="IPR046911">
    <property type="entry name" value="ABC-3C_CTD9"/>
</dbReference>